<keyword evidence="2" id="KW-0540">Nuclease</keyword>
<sequence length="295" mass="32871">MRYDVVINRERFPPKAIAAIANRLAGNGDLLPSEFAGARDGKWHRLLEDLDFEIVPKEKGSPVDEQDGSPTKLEADWTKSELRGSVAAYLDMARCFRDARPVVKRQVYRNLAAQIGRSEKSCEYRMRNISYVLELMGRDWIPGLPPATNVGVRVAGQIEAIIGELEGRQELPRAAEAVTIAEIRKTLEERPDGNKAPGTTTSTTTSFVRDLKVKAWVLKRAKDNCEACDQPAPFSGANGPFLEVHHLRKLADGGSDTVTNTVAVCPNCHRRLHFSKDARAYRETLYGKVTELVRE</sequence>
<protein>
    <submittedName>
        <fullName evidence="2">HNH endonuclease signature motif containing protein</fullName>
    </submittedName>
</protein>
<dbReference type="EMBL" id="JAWRLE010000026">
    <property type="protein sequence ID" value="MEB2580715.1"/>
    <property type="molecule type" value="Genomic_DNA"/>
</dbReference>
<dbReference type="Gene3D" id="1.10.30.50">
    <property type="match status" value="1"/>
</dbReference>
<dbReference type="InterPro" id="IPR002711">
    <property type="entry name" value="HNH"/>
</dbReference>
<feature type="domain" description="HNH nuclease" evidence="1">
    <location>
        <begin position="212"/>
        <end position="270"/>
    </location>
</feature>
<dbReference type="InterPro" id="IPR003615">
    <property type="entry name" value="HNH_nuc"/>
</dbReference>
<evidence type="ECO:0000313" key="3">
    <source>
        <dbReference type="Proteomes" id="UP001304467"/>
    </source>
</evidence>
<dbReference type="CDD" id="cd00085">
    <property type="entry name" value="HNHc"/>
    <property type="match status" value="1"/>
</dbReference>
<dbReference type="RefSeq" id="WP_226093716.1">
    <property type="nucleotide sequence ID" value="NZ_JAWRKY010000011.1"/>
</dbReference>
<proteinExistence type="predicted"/>
<dbReference type="Pfam" id="PF01844">
    <property type="entry name" value="HNH"/>
    <property type="match status" value="1"/>
</dbReference>
<name>A0ABU5WP23_9BURK</name>
<dbReference type="Proteomes" id="UP001304467">
    <property type="component" value="Unassembled WGS sequence"/>
</dbReference>
<keyword evidence="2" id="KW-0378">Hydrolase</keyword>
<accession>A0ABU5WP23</accession>
<organism evidence="2 3">
    <name type="scientific">Burkholderia anthinoferrum</name>
    <dbReference type="NCBI Taxonomy" id="3090833"/>
    <lineage>
        <taxon>Bacteria</taxon>
        <taxon>Pseudomonadati</taxon>
        <taxon>Pseudomonadota</taxon>
        <taxon>Betaproteobacteria</taxon>
        <taxon>Burkholderiales</taxon>
        <taxon>Burkholderiaceae</taxon>
        <taxon>Burkholderia</taxon>
    </lineage>
</organism>
<dbReference type="SMART" id="SM00507">
    <property type="entry name" value="HNHc"/>
    <property type="match status" value="1"/>
</dbReference>
<reference evidence="2 3" key="1">
    <citation type="journal article" date="2023" name="Front. Microbiol.">
        <title>Genomic analyses of Burkholderia respiratory isolates indicates two evolutionarily distinct B. anthina clades.</title>
        <authorList>
            <person name="Pham A."/>
            <person name="Volmer J.G."/>
            <person name="Chambers D.C."/>
            <person name="Smith D.J."/>
            <person name="Reid D.W."/>
            <person name="Burr L."/>
            <person name="Wells T.J."/>
        </authorList>
    </citation>
    <scope>NUCLEOTIDE SEQUENCE [LARGE SCALE GENOMIC DNA]</scope>
    <source>
        <strain evidence="2 3">BCCIQ07A</strain>
    </source>
</reference>
<comment type="caution">
    <text evidence="2">The sequence shown here is derived from an EMBL/GenBank/DDBJ whole genome shotgun (WGS) entry which is preliminary data.</text>
</comment>
<dbReference type="GO" id="GO:0004519">
    <property type="term" value="F:endonuclease activity"/>
    <property type="evidence" value="ECO:0007669"/>
    <property type="project" value="UniProtKB-KW"/>
</dbReference>
<gene>
    <name evidence="2" type="ORF">SB593_17325</name>
</gene>
<evidence type="ECO:0000313" key="2">
    <source>
        <dbReference type="EMBL" id="MEB2580715.1"/>
    </source>
</evidence>
<keyword evidence="3" id="KW-1185">Reference proteome</keyword>
<keyword evidence="2" id="KW-0255">Endonuclease</keyword>
<evidence type="ECO:0000259" key="1">
    <source>
        <dbReference type="SMART" id="SM00507"/>
    </source>
</evidence>